<keyword evidence="2" id="KW-1185">Reference proteome</keyword>
<dbReference type="EMBL" id="AKCV02000015">
    <property type="protein sequence ID" value="TMS58170.1"/>
    <property type="molecule type" value="Genomic_DNA"/>
</dbReference>
<gene>
    <name evidence="1" type="ORF">MW7_005270</name>
</gene>
<comment type="caution">
    <text evidence="1">The sequence shown here is derived from an EMBL/GenBank/DDBJ whole genome shotgun (WGS) entry which is preliminary data.</text>
</comment>
<reference evidence="1" key="1">
    <citation type="submission" date="2019-05" db="EMBL/GenBank/DDBJ databases">
        <title>Revised genome assembly of Burkholderiaceae (previously Ralstonia) sp. PBA.</title>
        <authorList>
            <person name="Gan H.M."/>
        </authorList>
    </citation>
    <scope>NUCLEOTIDE SEQUENCE</scope>
    <source>
        <strain evidence="1">PBA</strain>
    </source>
</reference>
<proteinExistence type="predicted"/>
<organism evidence="1 2">
    <name type="scientific">Imbroritus primus</name>
    <dbReference type="NCBI Taxonomy" id="3058603"/>
    <lineage>
        <taxon>Bacteria</taxon>
        <taxon>Pseudomonadati</taxon>
        <taxon>Pseudomonadota</taxon>
        <taxon>Betaproteobacteria</taxon>
        <taxon>Burkholderiales</taxon>
        <taxon>Burkholderiaceae</taxon>
        <taxon>Imbroritus</taxon>
    </lineage>
</organism>
<protein>
    <submittedName>
        <fullName evidence="1">DMSO reductase</fullName>
    </submittedName>
</protein>
<accession>A0ACD3SPM1</accession>
<evidence type="ECO:0000313" key="2">
    <source>
        <dbReference type="Proteomes" id="UP000004277"/>
    </source>
</evidence>
<evidence type="ECO:0000313" key="1">
    <source>
        <dbReference type="EMBL" id="TMS58170.1"/>
    </source>
</evidence>
<sequence>MHAAPSILIFTVTAGFGQGLFIALLITQWLTASAEQPVVSPAQFAAGGAVSLVFIGIGLFASFFHLGQKMRAWRAAAMWRTSWMSREVIVMPATMAAIFFWSVAHWFGSPAVQWLSIVGFVLTFALWYCTAMIYACLRFLQEWAHPLTIANYNLIGLASGFTLAAFFFGVTQPAVRLWIPLAIIAIVVAAVVRLISLRRNAQLKPKSTVQSAIGIKNPRIQQKAQGAMGGSFNTREFFHGKSMAFVTRARATMMLLGFVVPALLLLLSWYQDSVALLGLAVVVQYVGLIAERWVFFAQANHPQNIYYQVVS</sequence>
<dbReference type="Proteomes" id="UP000004277">
    <property type="component" value="Unassembled WGS sequence"/>
</dbReference>
<name>A0ACD3SPM1_9BURK</name>